<organism evidence="1 2">
    <name type="scientific">Camelina sativa</name>
    <name type="common">False flax</name>
    <name type="synonym">Myagrum sativum</name>
    <dbReference type="NCBI Taxonomy" id="90675"/>
    <lineage>
        <taxon>Eukaryota</taxon>
        <taxon>Viridiplantae</taxon>
        <taxon>Streptophyta</taxon>
        <taxon>Embryophyta</taxon>
        <taxon>Tracheophyta</taxon>
        <taxon>Spermatophyta</taxon>
        <taxon>Magnoliopsida</taxon>
        <taxon>eudicotyledons</taxon>
        <taxon>Gunneridae</taxon>
        <taxon>Pentapetalae</taxon>
        <taxon>rosids</taxon>
        <taxon>malvids</taxon>
        <taxon>Brassicales</taxon>
        <taxon>Brassicaceae</taxon>
        <taxon>Camelineae</taxon>
        <taxon>Camelina</taxon>
    </lineage>
</organism>
<dbReference type="PANTHER" id="PTHR14379">
    <property type="entry name" value="LIMKAIN B LKAP"/>
    <property type="match status" value="1"/>
</dbReference>
<dbReference type="PANTHER" id="PTHR14379:SF22">
    <property type="entry name" value="ENDONUCLEASE OR GLYCOSYL HYDROLASE"/>
    <property type="match status" value="1"/>
</dbReference>
<evidence type="ECO:0000313" key="2">
    <source>
        <dbReference type="RefSeq" id="XP_010480665.1"/>
    </source>
</evidence>
<protein>
    <submittedName>
        <fullName evidence="2">Uncharacterized protein LOC104759437</fullName>
    </submittedName>
</protein>
<dbReference type="RefSeq" id="XP_010480665.1">
    <property type="nucleotide sequence ID" value="XM_010482363.2"/>
</dbReference>
<dbReference type="Proteomes" id="UP000694864">
    <property type="component" value="Chromosome 17"/>
</dbReference>
<reference evidence="2" key="2">
    <citation type="submission" date="2025-08" db="UniProtKB">
        <authorList>
            <consortium name="RefSeq"/>
        </authorList>
    </citation>
    <scope>IDENTIFICATION</scope>
    <source>
        <tissue evidence="2">Leaf</tissue>
    </source>
</reference>
<dbReference type="GeneID" id="104759437"/>
<accession>A0ABM0X4S8</accession>
<gene>
    <name evidence="2" type="primary">LOC104759437</name>
</gene>
<evidence type="ECO:0000313" key="1">
    <source>
        <dbReference type="Proteomes" id="UP000694864"/>
    </source>
</evidence>
<sequence>MTSPFRYPAFPSGSMKEASPEEAVAVRAVFWEMSKCPLPVGFDPRLVVPCIKLYLEKYGYHGPFSIFAFGVLDDVPIDILRGFYSTGIALTNVPNCEGFGIGQRIFDFTDKNPRPATIVALSDGDLKITNFIRRVAGYNLLEPKFGDILSLSRDSVILPHGQRGDPHYWDCLVCQRDPPSQDFDEFTAHLSSEEHQGLRLGWLPDRPRCVPSAPLPLDSHPAFATRMPGEHSWDQEPVLTKVLWDINGCPVPSDFHPLLVGPCIKRFLEDSSYPRPFSIVAIGLLSDVPEDTLRALSSTGIILHNVAYSSGGLEDLYFELTEFCEKPPANFIVIAPPSDGLYHELYESLDLGCTTSLKIRETLPCEFLGDTAAFEEALEEDKGSEAGESAYWFCSVCCHGHAFQGIENFITHLSGRAHQRKILDHLPRAERVSRPDRTTRQVLISFNVEISNF</sequence>
<reference evidence="1" key="1">
    <citation type="journal article" date="2014" name="Nat. Commun.">
        <title>The emerging biofuel crop Camelina sativa retains a highly undifferentiated hexaploid genome structure.</title>
        <authorList>
            <person name="Kagale S."/>
            <person name="Koh C."/>
            <person name="Nixon J."/>
            <person name="Bollina V."/>
            <person name="Clarke W.E."/>
            <person name="Tuteja R."/>
            <person name="Spillane C."/>
            <person name="Robinson S.J."/>
            <person name="Links M.G."/>
            <person name="Clarke C."/>
            <person name="Higgins E.E."/>
            <person name="Huebert T."/>
            <person name="Sharpe A.G."/>
            <person name="Parkin I.A."/>
        </authorList>
    </citation>
    <scope>NUCLEOTIDE SEQUENCE [LARGE SCALE GENOMIC DNA]</scope>
    <source>
        <strain evidence="1">cv. DH55</strain>
    </source>
</reference>
<name>A0ABM0X4S8_CAMSA</name>
<dbReference type="InterPro" id="IPR024768">
    <property type="entry name" value="Marf1"/>
</dbReference>
<keyword evidence="1" id="KW-1185">Reference proteome</keyword>
<dbReference type="CDD" id="cd10910">
    <property type="entry name" value="PIN_limkain_b1_N_like"/>
    <property type="match status" value="2"/>
</dbReference>
<proteinExistence type="predicted"/>